<comment type="similarity">
    <text evidence="1">Belongs to the class IV-like SAM-binding methyltransferase superfamily. RNA methyltransferase TrmH family.</text>
</comment>
<dbReference type="PANTHER" id="PTHR46103:SF1">
    <property type="entry name" value="RRNA METHYLTRANSFERASE 1, MITOCHONDRIAL"/>
    <property type="match status" value="1"/>
</dbReference>
<keyword evidence="9" id="KW-1185">Reference proteome</keyword>
<gene>
    <name evidence="8" type="ORF">Salat_2958500</name>
</gene>
<dbReference type="CDD" id="cd18105">
    <property type="entry name" value="SpoU-like_MRM1"/>
    <property type="match status" value="1"/>
</dbReference>
<reference evidence="8" key="2">
    <citation type="journal article" date="2024" name="Plant">
        <title>Genomic evolution and insights into agronomic trait innovations of Sesamum species.</title>
        <authorList>
            <person name="Miao H."/>
            <person name="Wang L."/>
            <person name="Qu L."/>
            <person name="Liu H."/>
            <person name="Sun Y."/>
            <person name="Le M."/>
            <person name="Wang Q."/>
            <person name="Wei S."/>
            <person name="Zheng Y."/>
            <person name="Lin W."/>
            <person name="Duan Y."/>
            <person name="Cao H."/>
            <person name="Xiong S."/>
            <person name="Wang X."/>
            <person name="Wei L."/>
            <person name="Li C."/>
            <person name="Ma Q."/>
            <person name="Ju M."/>
            <person name="Zhao R."/>
            <person name="Li G."/>
            <person name="Mu C."/>
            <person name="Tian Q."/>
            <person name="Mei H."/>
            <person name="Zhang T."/>
            <person name="Gao T."/>
            <person name="Zhang H."/>
        </authorList>
    </citation>
    <scope>NUCLEOTIDE SEQUENCE</scope>
    <source>
        <strain evidence="8">3651</strain>
    </source>
</reference>
<dbReference type="InterPro" id="IPR029028">
    <property type="entry name" value="Alpha/beta_knot_MTases"/>
</dbReference>
<feature type="domain" description="tRNA/rRNA methyltransferase SpoU type" evidence="7">
    <location>
        <begin position="249"/>
        <end position="304"/>
    </location>
</feature>
<feature type="region of interest" description="Disordered" evidence="6">
    <location>
        <begin position="394"/>
        <end position="447"/>
    </location>
</feature>
<protein>
    <submittedName>
        <fullName evidence="8">rRNA methyltransferase 1, mitochondrial</fullName>
    </submittedName>
</protein>
<dbReference type="SUPFAM" id="SSF75217">
    <property type="entry name" value="alpha/beta knot"/>
    <property type="match status" value="1"/>
</dbReference>
<evidence type="ECO:0000256" key="2">
    <source>
        <dbReference type="ARBA" id="ARBA00022552"/>
    </source>
</evidence>
<dbReference type="EMBL" id="JACGWO010000013">
    <property type="protein sequence ID" value="KAK4413113.1"/>
    <property type="molecule type" value="Genomic_DNA"/>
</dbReference>
<keyword evidence="2" id="KW-0698">rRNA processing</keyword>
<keyword evidence="4" id="KW-0808">Transferase</keyword>
<evidence type="ECO:0000259" key="7">
    <source>
        <dbReference type="Pfam" id="PF00588"/>
    </source>
</evidence>
<evidence type="ECO:0000256" key="4">
    <source>
        <dbReference type="ARBA" id="ARBA00022679"/>
    </source>
</evidence>
<feature type="region of interest" description="Disordered" evidence="6">
    <location>
        <begin position="1194"/>
        <end position="1222"/>
    </location>
</feature>
<feature type="compositionally biased region" description="Basic and acidic residues" evidence="6">
    <location>
        <begin position="105"/>
        <end position="124"/>
    </location>
</feature>
<sequence length="1426" mass="157586">MAKPGALPLALRISTRPTKMARQFNAPKPLSLPVGCHLVLWCNKNTPEGFQFLGARNCEKSCFLNYSLLAARSFSSSISKKVDERSGKRLPWLTASTGREQRRVGKNEISKGGDDFRNKDNIRSEDEEEEEEVEVVNDPRWYKIRNRFDNFVEAKSGSDRPEVRRWNKQESWGRKTWKKAKESTVPKIVGEGYMELVRFWLHFQLDKENSMHCIFRKTSPGLVLDASPLEMVGIKELERVSVEGEKGPLWLALDEVTDPQNLGAIIRSAYFFGASGVVLCAKNSAPLSGVVSKASAVSPRAIPLSAVVPGAPTIVVLGSEGTGLRPLVERSCTELIRIPGNFPVNFVTTGDEDVHTIENPGQEFRSFLAVESLNVSIAAGVLLNHLIGSNYNDSGRIEEHQTSPHRRRQETASLHLRHGAAAASPPADRREILSPRPPLDSPQHDEYFPSTNFSFHQRYSVGSTPCRRTHFLSFTVVRTNGDRGPPPSEPSWSCESIDTYPSNFRQLFGEIKVFGSSASHHRRTGVSLPSTACSMADSHHYSRHVKAHKPARFDAGNGAPSATVVFVLNPAEFPPLTPQFAESTCLDSVHAQPADNQQPKSFSEKVEYEKVPQYCSLCKHVGHQNSECYSKGDAPKPPPHGRGSRFQAGKNRQKNVAVVIDAQQVMDKLPMRSESPAMEKGECSKDAEARNRYGPEPCPVSIAMPEQVDTQTVEDNANSNGVESEAVNKMSDVVGGNDTAIMRLDNTVSNMRKGRRSKRITTQTAFKLLHTIKYLGVIVKEIRCHDESEDEAKDSSRRLVVAPRTSYPECIKICHPACPLNMNPADIDGGDFLQNPATFRRVAADHTYQSTPHHQTKVSPQPIEGFIGDLDWAQTLTGARLLRQIRRRLNEARSRTTTRESTHPAPNLLNPHSTNSTMKQVAAPPTVAPPLAPKSFVEVVNSQSTDFSFPKTIHHSYLAGGPTTVLGQKTQKGKKVVASGPNEVRKNTTENVRFEIGEPSNPIPQRKERAAAGHVNNNPFKVLSQVEEGDSHLPTGEHQNHATEAHMTSRYQAVPNLTLVHNEAAPHHIVPTVNNCDLHDHNEAAPHCIVAAVDNCDLHAHQEAAPHNTDSHVEPNNLHLHTEAVHHNSIAENCDMHNEGAPHGIGTQSATITTAGRQSTTAAAAAPPDDRRKILWRVTVHAHHHRSHRLLPITPSRRVSPSDEGCAHTTQSKFGKSQRNRPQIAGNFSIEIRRRSDELLPATYTIRLPITRRTFPLNQLQLPSENQTGLKTPPAPLPIVNSPSSERDSIFCEAGALPSAVLTVADHLHCARLNMEKPPIHSDSGIVPPVEMAHPELNSAEFPPICTQPARVNSPELTLQTPNLQNIAPGQATLNPTEVPPQAQKSFIDVVTHRPRTPCFRHQCSTRTLLEPRRRKWELKQSPKDS</sequence>
<evidence type="ECO:0000256" key="3">
    <source>
        <dbReference type="ARBA" id="ARBA00022603"/>
    </source>
</evidence>
<evidence type="ECO:0000256" key="5">
    <source>
        <dbReference type="ARBA" id="ARBA00022691"/>
    </source>
</evidence>
<feature type="compositionally biased region" description="Polar residues" evidence="6">
    <location>
        <begin position="1208"/>
        <end position="1221"/>
    </location>
</feature>
<dbReference type="PANTHER" id="PTHR46103">
    <property type="entry name" value="RRNA METHYLTRANSFERASE 1, MITOCHONDRIAL"/>
    <property type="match status" value="1"/>
</dbReference>
<evidence type="ECO:0000256" key="1">
    <source>
        <dbReference type="ARBA" id="ARBA00007228"/>
    </source>
</evidence>
<accession>A0AAE1XKH7</accession>
<dbReference type="InterPro" id="IPR029026">
    <property type="entry name" value="tRNA_m1G_MTases_N"/>
</dbReference>
<dbReference type="GO" id="GO:0009507">
    <property type="term" value="C:chloroplast"/>
    <property type="evidence" value="ECO:0007669"/>
    <property type="project" value="TreeGrafter"/>
</dbReference>
<feature type="compositionally biased region" description="Basic and acidic residues" evidence="6">
    <location>
        <begin position="891"/>
        <end position="902"/>
    </location>
</feature>
<dbReference type="Proteomes" id="UP001293254">
    <property type="component" value="Unassembled WGS sequence"/>
</dbReference>
<dbReference type="GO" id="GO:0003723">
    <property type="term" value="F:RNA binding"/>
    <property type="evidence" value="ECO:0007669"/>
    <property type="project" value="InterPro"/>
</dbReference>
<dbReference type="InterPro" id="IPR047182">
    <property type="entry name" value="MRM1"/>
</dbReference>
<dbReference type="GO" id="GO:0016435">
    <property type="term" value="F:rRNA (guanine) methyltransferase activity"/>
    <property type="evidence" value="ECO:0007669"/>
    <property type="project" value="TreeGrafter"/>
</dbReference>
<evidence type="ECO:0000313" key="8">
    <source>
        <dbReference type="EMBL" id="KAK4413113.1"/>
    </source>
</evidence>
<keyword evidence="5" id="KW-0949">S-adenosyl-L-methionine</keyword>
<proteinExistence type="inferred from homology"/>
<feature type="region of interest" description="Disordered" evidence="6">
    <location>
        <begin position="891"/>
        <end position="913"/>
    </location>
</feature>
<feature type="region of interest" description="Disordered" evidence="6">
    <location>
        <begin position="995"/>
        <end position="1014"/>
    </location>
</feature>
<keyword evidence="3 8" id="KW-0489">Methyltransferase</keyword>
<name>A0AAE1XKH7_9LAMI</name>
<evidence type="ECO:0000256" key="6">
    <source>
        <dbReference type="SAM" id="MobiDB-lite"/>
    </source>
</evidence>
<feature type="region of interest" description="Disordered" evidence="6">
    <location>
        <begin position="105"/>
        <end position="130"/>
    </location>
</feature>
<evidence type="ECO:0000313" key="9">
    <source>
        <dbReference type="Proteomes" id="UP001293254"/>
    </source>
</evidence>
<dbReference type="InterPro" id="IPR047261">
    <property type="entry name" value="MRM1_MeTrfase_dom"/>
</dbReference>
<organism evidence="8 9">
    <name type="scientific">Sesamum alatum</name>
    <dbReference type="NCBI Taxonomy" id="300844"/>
    <lineage>
        <taxon>Eukaryota</taxon>
        <taxon>Viridiplantae</taxon>
        <taxon>Streptophyta</taxon>
        <taxon>Embryophyta</taxon>
        <taxon>Tracheophyta</taxon>
        <taxon>Spermatophyta</taxon>
        <taxon>Magnoliopsida</taxon>
        <taxon>eudicotyledons</taxon>
        <taxon>Gunneridae</taxon>
        <taxon>Pentapetalae</taxon>
        <taxon>asterids</taxon>
        <taxon>lamiids</taxon>
        <taxon>Lamiales</taxon>
        <taxon>Pedaliaceae</taxon>
        <taxon>Sesamum</taxon>
    </lineage>
</organism>
<comment type="caution">
    <text evidence="8">The sequence shown here is derived from an EMBL/GenBank/DDBJ whole genome shotgun (WGS) entry which is preliminary data.</text>
</comment>
<dbReference type="Gene3D" id="3.40.1280.10">
    <property type="match status" value="2"/>
</dbReference>
<dbReference type="InterPro" id="IPR001537">
    <property type="entry name" value="SpoU_MeTrfase"/>
</dbReference>
<feature type="region of interest" description="Disordered" evidence="6">
    <location>
        <begin position="628"/>
        <end position="654"/>
    </location>
</feature>
<reference evidence="8" key="1">
    <citation type="submission" date="2020-06" db="EMBL/GenBank/DDBJ databases">
        <authorList>
            <person name="Li T."/>
            <person name="Hu X."/>
            <person name="Zhang T."/>
            <person name="Song X."/>
            <person name="Zhang H."/>
            <person name="Dai N."/>
            <person name="Sheng W."/>
            <person name="Hou X."/>
            <person name="Wei L."/>
        </authorList>
    </citation>
    <scope>NUCLEOTIDE SEQUENCE</scope>
    <source>
        <strain evidence="8">3651</strain>
        <tissue evidence="8">Leaf</tissue>
    </source>
</reference>
<dbReference type="Pfam" id="PF00588">
    <property type="entry name" value="SpoU_methylase"/>
    <property type="match status" value="1"/>
</dbReference>